<dbReference type="InterPro" id="IPR000260">
    <property type="entry name" value="NADH4_N"/>
</dbReference>
<feature type="transmembrane region" description="Helical" evidence="16">
    <location>
        <begin position="190"/>
        <end position="210"/>
    </location>
</feature>
<sequence length="460" mass="51174">MLMILSMTLMLIPVVWLVPAPWIWTLVISQSTLVAVLSMIWLNTSTSSGWLLMYSYLGLDTLSMPLLVLSTWLLPVMFIASQQHLAPTPATYKRLFVTLLVILQSTLILAFSATELTLFYVMFETTLVPTLFIITRWGNQKERLNAGFYFIFYTLTGSLPFLVALMALTAEHGTLSMVLTFSDIPPHSDSFWLKLWWVACLIAFLVKLPLYGLHLWLPKAHVEAPVAGSMVLAAVLLKLGGYGMMRLMPYLEPLTNQMSYPFMILALWGIVMTAATCLRQTDVKSLIAYSSVGHMGLVAAGILTQTTWGNLGALVMMIAHGLTSSLLFSLANTNYERTHTRTMILVRGMNILLPLMTTWWFFASLANLGFPPLPNAIAELVIAATVFMWAPISFILVGCGAIITVGYSLYLFITMQRGPVPKHIINMAPTHTREHLLMVLHAIPLMLLVLKPELISGNMS</sequence>
<dbReference type="InterPro" id="IPR003918">
    <property type="entry name" value="NADH_UbQ_OxRdtase"/>
</dbReference>
<feature type="transmembrane region" description="Helical" evidence="16">
    <location>
        <begin position="286"/>
        <end position="305"/>
    </location>
</feature>
<evidence type="ECO:0000256" key="10">
    <source>
        <dbReference type="ARBA" id="ARBA00022989"/>
    </source>
</evidence>
<gene>
    <name evidence="19" type="primary">ND4</name>
</gene>
<dbReference type="InterPro" id="IPR001750">
    <property type="entry name" value="ND/Mrp_TM"/>
</dbReference>
<feature type="transmembrane region" description="Helical" evidence="16">
    <location>
        <begin position="62"/>
        <end position="80"/>
    </location>
</feature>
<evidence type="ECO:0000256" key="3">
    <source>
        <dbReference type="ARBA" id="ARBA00012944"/>
    </source>
</evidence>
<keyword evidence="10 16" id="KW-1133">Transmembrane helix</keyword>
<evidence type="ECO:0000256" key="5">
    <source>
        <dbReference type="ARBA" id="ARBA00022448"/>
    </source>
</evidence>
<evidence type="ECO:0000256" key="9">
    <source>
        <dbReference type="ARBA" id="ARBA00022982"/>
    </source>
</evidence>
<reference evidence="19" key="1">
    <citation type="submission" date="2023-06" db="EMBL/GenBank/DDBJ databases">
        <authorList>
            <person name="Liu J."/>
        </authorList>
    </citation>
    <scope>NUCLEOTIDE SEQUENCE</scope>
</reference>
<dbReference type="EC" id="7.1.1.2" evidence="3 16"/>
<accession>A0AAU6QDS7</accession>
<evidence type="ECO:0000256" key="7">
    <source>
        <dbReference type="ARBA" id="ARBA00022692"/>
    </source>
</evidence>
<geneLocation type="mitochondrion" evidence="19"/>
<evidence type="ECO:0000256" key="2">
    <source>
        <dbReference type="ARBA" id="ARBA00009025"/>
    </source>
</evidence>
<dbReference type="GO" id="GO:0003954">
    <property type="term" value="F:NADH dehydrogenase activity"/>
    <property type="evidence" value="ECO:0007669"/>
    <property type="project" value="TreeGrafter"/>
</dbReference>
<evidence type="ECO:0000259" key="18">
    <source>
        <dbReference type="Pfam" id="PF01059"/>
    </source>
</evidence>
<evidence type="ECO:0000256" key="15">
    <source>
        <dbReference type="ARBA" id="ARBA00049551"/>
    </source>
</evidence>
<evidence type="ECO:0000256" key="12">
    <source>
        <dbReference type="ARBA" id="ARBA00023075"/>
    </source>
</evidence>
<dbReference type="PRINTS" id="PR01437">
    <property type="entry name" value="NUOXDRDTASE4"/>
</dbReference>
<evidence type="ECO:0000256" key="16">
    <source>
        <dbReference type="RuleBase" id="RU003297"/>
    </source>
</evidence>
<evidence type="ECO:0000256" key="14">
    <source>
        <dbReference type="ARBA" id="ARBA00023136"/>
    </source>
</evidence>
<keyword evidence="9 16" id="KW-0249">Electron transport</keyword>
<feature type="domain" description="NADH:ubiquinone oxidoreductase chain 4 N-terminal" evidence="18">
    <location>
        <begin position="1"/>
        <end position="110"/>
    </location>
</feature>
<comment type="subcellular location">
    <subcellularLocation>
        <location evidence="1 16">Mitochondrion membrane</location>
        <topology evidence="1 16">Multi-pass membrane protein</topology>
    </subcellularLocation>
</comment>
<proteinExistence type="inferred from homology"/>
<keyword evidence="7 16" id="KW-0812">Transmembrane</keyword>
<evidence type="ECO:0000256" key="4">
    <source>
        <dbReference type="ARBA" id="ARBA00021006"/>
    </source>
</evidence>
<dbReference type="InterPro" id="IPR010227">
    <property type="entry name" value="NADH_Q_OxRdtase_chainM/4"/>
</dbReference>
<dbReference type="PANTHER" id="PTHR43507">
    <property type="entry name" value="NADH-UBIQUINONE OXIDOREDUCTASE CHAIN 4"/>
    <property type="match status" value="1"/>
</dbReference>
<comment type="function">
    <text evidence="16">Core subunit of the mitochondrial membrane respiratory chain NADH dehydrogenase (Complex I) which catalyzes electron transfer from NADH through the respiratory chain, using ubiquinone as an electron acceptor. Essential for the catalytic activity and assembly of complex I.</text>
</comment>
<comment type="similarity">
    <text evidence="2 16">Belongs to the complex I subunit 4 family.</text>
</comment>
<feature type="transmembrane region" description="Helical" evidence="16">
    <location>
        <begin position="382"/>
        <end position="413"/>
    </location>
</feature>
<keyword evidence="11 16" id="KW-0520">NAD</keyword>
<dbReference type="GO" id="GO:0048039">
    <property type="term" value="F:ubiquinone binding"/>
    <property type="evidence" value="ECO:0007669"/>
    <property type="project" value="TreeGrafter"/>
</dbReference>
<dbReference type="Pfam" id="PF00361">
    <property type="entry name" value="Proton_antipo_M"/>
    <property type="match status" value="1"/>
</dbReference>
<dbReference type="GO" id="GO:0031966">
    <property type="term" value="C:mitochondrial membrane"/>
    <property type="evidence" value="ECO:0007669"/>
    <property type="project" value="UniProtKB-SubCell"/>
</dbReference>
<feature type="transmembrane region" description="Helical" evidence="16">
    <location>
        <begin position="222"/>
        <end position="240"/>
    </location>
</feature>
<dbReference type="NCBIfam" id="TIGR01972">
    <property type="entry name" value="NDH_I_M"/>
    <property type="match status" value="1"/>
</dbReference>
<evidence type="ECO:0000259" key="17">
    <source>
        <dbReference type="Pfam" id="PF00361"/>
    </source>
</evidence>
<feature type="domain" description="NADH:quinone oxidoreductase/Mrp antiporter transmembrane" evidence="17">
    <location>
        <begin position="113"/>
        <end position="404"/>
    </location>
</feature>
<feature type="transmembrane region" description="Helical" evidence="16">
    <location>
        <begin position="260"/>
        <end position="279"/>
    </location>
</feature>
<dbReference type="GO" id="GO:0015990">
    <property type="term" value="P:electron transport coupled proton transport"/>
    <property type="evidence" value="ECO:0007669"/>
    <property type="project" value="TreeGrafter"/>
</dbReference>
<keyword evidence="14 16" id="KW-0472">Membrane</keyword>
<keyword evidence="13 16" id="KW-0496">Mitochondrion</keyword>
<dbReference type="AlphaFoldDB" id="A0AAU6QDS7"/>
<keyword evidence="8" id="KW-1278">Translocase</keyword>
<feature type="transmembrane region" description="Helical" evidence="16">
    <location>
        <begin position="92"/>
        <end position="111"/>
    </location>
</feature>
<dbReference type="EMBL" id="OR209334">
    <property type="protein sequence ID" value="WYM45535.1"/>
    <property type="molecule type" value="Genomic_DNA"/>
</dbReference>
<comment type="catalytic activity">
    <reaction evidence="15 16">
        <text>a ubiquinone + NADH + 5 H(+)(in) = a ubiquinol + NAD(+) + 4 H(+)(out)</text>
        <dbReference type="Rhea" id="RHEA:29091"/>
        <dbReference type="Rhea" id="RHEA-COMP:9565"/>
        <dbReference type="Rhea" id="RHEA-COMP:9566"/>
        <dbReference type="ChEBI" id="CHEBI:15378"/>
        <dbReference type="ChEBI" id="CHEBI:16389"/>
        <dbReference type="ChEBI" id="CHEBI:17976"/>
        <dbReference type="ChEBI" id="CHEBI:57540"/>
        <dbReference type="ChEBI" id="CHEBI:57945"/>
        <dbReference type="EC" id="7.1.1.2"/>
    </reaction>
</comment>
<feature type="transmembrane region" description="Helical" evidence="16">
    <location>
        <begin position="344"/>
        <end position="362"/>
    </location>
</feature>
<keyword evidence="5 16" id="KW-0813">Transport</keyword>
<feature type="transmembrane region" description="Helical" evidence="16">
    <location>
        <begin position="311"/>
        <end position="332"/>
    </location>
</feature>
<dbReference type="GO" id="GO:0008137">
    <property type="term" value="F:NADH dehydrogenase (ubiquinone) activity"/>
    <property type="evidence" value="ECO:0007669"/>
    <property type="project" value="UniProtKB-UniRule"/>
</dbReference>
<name>A0AAU6QDS7_9TELE</name>
<keyword evidence="6 16" id="KW-0679">Respiratory chain</keyword>
<evidence type="ECO:0000256" key="11">
    <source>
        <dbReference type="ARBA" id="ARBA00023027"/>
    </source>
</evidence>
<feature type="transmembrane region" description="Helical" evidence="16">
    <location>
        <begin position="146"/>
        <end position="170"/>
    </location>
</feature>
<feature type="transmembrane region" description="Helical" evidence="16">
    <location>
        <begin position="117"/>
        <end position="134"/>
    </location>
</feature>
<evidence type="ECO:0000256" key="13">
    <source>
        <dbReference type="ARBA" id="ARBA00023128"/>
    </source>
</evidence>
<protein>
    <recommendedName>
        <fullName evidence="4 16">NADH-ubiquinone oxidoreductase chain 4</fullName>
        <ecNumber evidence="3 16">7.1.1.2</ecNumber>
    </recommendedName>
</protein>
<evidence type="ECO:0000256" key="6">
    <source>
        <dbReference type="ARBA" id="ARBA00022660"/>
    </source>
</evidence>
<keyword evidence="12 16" id="KW-0830">Ubiquinone</keyword>
<dbReference type="PANTHER" id="PTHR43507:SF20">
    <property type="entry name" value="NADH-UBIQUINONE OXIDOREDUCTASE CHAIN 4"/>
    <property type="match status" value="1"/>
</dbReference>
<dbReference type="Pfam" id="PF01059">
    <property type="entry name" value="Oxidored_q5_N"/>
    <property type="match status" value="1"/>
</dbReference>
<organism evidence="19">
    <name type="scientific">Pyronotanthias smithvanizi</name>
    <name type="common">princess anthias</name>
    <dbReference type="NCBI Taxonomy" id="3363808"/>
    <lineage>
        <taxon>Eukaryota</taxon>
        <taxon>Metazoa</taxon>
        <taxon>Chordata</taxon>
        <taxon>Craniata</taxon>
        <taxon>Vertebrata</taxon>
        <taxon>Euteleostomi</taxon>
        <taxon>Actinopterygii</taxon>
        <taxon>Neopterygii</taxon>
        <taxon>Teleostei</taxon>
        <taxon>Neoteleostei</taxon>
        <taxon>Acanthomorphata</taxon>
        <taxon>Eupercaria</taxon>
        <taxon>Perciformes</taxon>
        <taxon>Anthiadidae</taxon>
        <taxon>Pyronotanthias</taxon>
    </lineage>
</organism>
<evidence type="ECO:0000313" key="19">
    <source>
        <dbReference type="EMBL" id="WYM45535.1"/>
    </source>
</evidence>
<evidence type="ECO:0000256" key="1">
    <source>
        <dbReference type="ARBA" id="ARBA00004225"/>
    </source>
</evidence>
<evidence type="ECO:0000256" key="8">
    <source>
        <dbReference type="ARBA" id="ARBA00022967"/>
    </source>
</evidence>
<feature type="transmembrane region" description="Helical" evidence="16">
    <location>
        <begin position="434"/>
        <end position="450"/>
    </location>
</feature>
<dbReference type="GO" id="GO:0042773">
    <property type="term" value="P:ATP synthesis coupled electron transport"/>
    <property type="evidence" value="ECO:0007669"/>
    <property type="project" value="InterPro"/>
</dbReference>